<name>A0A6L5YR93_9FIRM</name>
<dbReference type="PROSITE" id="PS51186">
    <property type="entry name" value="GNAT"/>
    <property type="match status" value="1"/>
</dbReference>
<dbReference type="Gene3D" id="3.40.630.30">
    <property type="match status" value="1"/>
</dbReference>
<comment type="similarity">
    <text evidence="3">Belongs to the acetyltransferase family. MAK3 subfamily.</text>
</comment>
<keyword evidence="1 5" id="KW-0808">Transferase</keyword>
<dbReference type="PANTHER" id="PTHR45896">
    <property type="entry name" value="N-ALPHA-ACETYLTRANSFERASE 30"/>
    <property type="match status" value="1"/>
</dbReference>
<dbReference type="InterPro" id="IPR000182">
    <property type="entry name" value="GNAT_dom"/>
</dbReference>
<gene>
    <name evidence="5" type="ORF">FYJ75_08185</name>
</gene>
<reference evidence="5 6" key="1">
    <citation type="submission" date="2019-08" db="EMBL/GenBank/DDBJ databases">
        <title>In-depth cultivation of the pig gut microbiome towards novel bacterial diversity and tailored functional studies.</title>
        <authorList>
            <person name="Wylensek D."/>
            <person name="Hitch T.C.A."/>
            <person name="Clavel T."/>
        </authorList>
    </citation>
    <scope>NUCLEOTIDE SEQUENCE [LARGE SCALE GENOMIC DNA]</scope>
    <source>
        <strain evidence="5 6">MUC/MUC-530-WT-4D</strain>
    </source>
</reference>
<dbReference type="InterPro" id="IPR044542">
    <property type="entry name" value="NAA30-like"/>
</dbReference>
<dbReference type="InterPro" id="IPR016181">
    <property type="entry name" value="Acyl_CoA_acyltransferase"/>
</dbReference>
<dbReference type="CDD" id="cd04301">
    <property type="entry name" value="NAT_SF"/>
    <property type="match status" value="1"/>
</dbReference>
<evidence type="ECO:0000256" key="2">
    <source>
        <dbReference type="ARBA" id="ARBA00023315"/>
    </source>
</evidence>
<accession>A0A6L5YR93</accession>
<dbReference type="SUPFAM" id="SSF55729">
    <property type="entry name" value="Acyl-CoA N-acyltransferases (Nat)"/>
    <property type="match status" value="1"/>
</dbReference>
<evidence type="ECO:0000256" key="1">
    <source>
        <dbReference type="ARBA" id="ARBA00022679"/>
    </source>
</evidence>
<proteinExistence type="inferred from homology"/>
<keyword evidence="2" id="KW-0012">Acyltransferase</keyword>
<dbReference type="Proteomes" id="UP000474024">
    <property type="component" value="Unassembled WGS sequence"/>
</dbReference>
<sequence>MSIADYDEVYNLWVNTPGMGLNSTDDSREGIEKYLRRNPTSSFVAECDGTIIGVIMAGHDGRRGYIHHTAVLPAYRNQGIAKGLVDCAISALDKEGINKVALVAFKKNVIGNVFWENIGFVDRDDLVYRNKNIHVLNRIDT</sequence>
<organism evidence="5 6">
    <name type="scientific">Roseburia porci</name>
    <dbReference type="NCBI Taxonomy" id="2605790"/>
    <lineage>
        <taxon>Bacteria</taxon>
        <taxon>Bacillati</taxon>
        <taxon>Bacillota</taxon>
        <taxon>Clostridia</taxon>
        <taxon>Lachnospirales</taxon>
        <taxon>Lachnospiraceae</taxon>
        <taxon>Roseburia</taxon>
    </lineage>
</organism>
<dbReference type="PANTHER" id="PTHR45896:SF1">
    <property type="entry name" value="N-ALPHA-ACETYLTRANSFERASE 30"/>
    <property type="match status" value="1"/>
</dbReference>
<protein>
    <submittedName>
        <fullName evidence="5">GNAT family N-acetyltransferase</fullName>
    </submittedName>
</protein>
<dbReference type="GO" id="GO:0004596">
    <property type="term" value="F:protein-N-terminal amino-acid acetyltransferase activity"/>
    <property type="evidence" value="ECO:0007669"/>
    <property type="project" value="InterPro"/>
</dbReference>
<dbReference type="AlphaFoldDB" id="A0A6L5YR93"/>
<evidence type="ECO:0000313" key="6">
    <source>
        <dbReference type="Proteomes" id="UP000474024"/>
    </source>
</evidence>
<dbReference type="Pfam" id="PF00583">
    <property type="entry name" value="Acetyltransf_1"/>
    <property type="match status" value="1"/>
</dbReference>
<feature type="domain" description="N-acetyltransferase" evidence="4">
    <location>
        <begin position="1"/>
        <end position="141"/>
    </location>
</feature>
<evidence type="ECO:0000313" key="5">
    <source>
        <dbReference type="EMBL" id="MST75004.1"/>
    </source>
</evidence>
<dbReference type="EMBL" id="VUNI01000012">
    <property type="protein sequence ID" value="MST75004.1"/>
    <property type="molecule type" value="Genomic_DNA"/>
</dbReference>
<dbReference type="GO" id="GO:0031417">
    <property type="term" value="C:NatC complex"/>
    <property type="evidence" value="ECO:0007669"/>
    <property type="project" value="TreeGrafter"/>
</dbReference>
<evidence type="ECO:0000259" key="4">
    <source>
        <dbReference type="PROSITE" id="PS51186"/>
    </source>
</evidence>
<keyword evidence="6" id="KW-1185">Reference proteome</keyword>
<comment type="caution">
    <text evidence="5">The sequence shown here is derived from an EMBL/GenBank/DDBJ whole genome shotgun (WGS) entry which is preliminary data.</text>
</comment>
<evidence type="ECO:0000256" key="3">
    <source>
        <dbReference type="ARBA" id="ARBA00024025"/>
    </source>
</evidence>